<gene>
    <name evidence="2" type="ORF">g.31274</name>
</gene>
<reference evidence="2" key="1">
    <citation type="submission" date="2015-11" db="EMBL/GenBank/DDBJ databases">
        <title>De novo transcriptome assembly of four potential Pierce s Disease insect vectors from Arizona vineyards.</title>
        <authorList>
            <person name="Tassone E.E."/>
        </authorList>
    </citation>
    <scope>NUCLEOTIDE SEQUENCE</scope>
</reference>
<feature type="non-terminal residue" evidence="2">
    <location>
        <position position="1"/>
    </location>
</feature>
<accession>A0A1B6HEL3</accession>
<protein>
    <recommendedName>
        <fullName evidence="3">EGF-like domain-containing protein</fullName>
    </recommendedName>
</protein>
<dbReference type="PANTHER" id="PTHR22963:SF39">
    <property type="entry name" value="DUMPY"/>
    <property type="match status" value="1"/>
</dbReference>
<name>A0A1B6HEL3_9HEMI</name>
<feature type="signal peptide" evidence="1">
    <location>
        <begin position="1"/>
        <end position="29"/>
    </location>
</feature>
<dbReference type="AlphaFoldDB" id="A0A1B6HEL3"/>
<feature type="non-terminal residue" evidence="2">
    <location>
        <position position="133"/>
    </location>
</feature>
<dbReference type="PANTHER" id="PTHR22963">
    <property type="entry name" value="ENDOGLIN-RELATED"/>
    <property type="match status" value="1"/>
</dbReference>
<evidence type="ECO:0000313" key="2">
    <source>
        <dbReference type="EMBL" id="JAS73039.1"/>
    </source>
</evidence>
<feature type="chain" id="PRO_5008584323" description="EGF-like domain-containing protein" evidence="1">
    <location>
        <begin position="30"/>
        <end position="133"/>
    </location>
</feature>
<sequence>QMCSKLNNLEVMKTSIHLILLTLCAPILGISTGNNTSDINCENSDDCSSDKVCLDFKCEDPCLGVCGFNTVCHTVNNVYMCACKPGYIGYPFGGCYPEGHIRLECTMNSDCPDEMECKNKYCGDVCKHACGLN</sequence>
<evidence type="ECO:0008006" key="3">
    <source>
        <dbReference type="Google" id="ProtNLM"/>
    </source>
</evidence>
<proteinExistence type="predicted"/>
<keyword evidence="1" id="KW-0732">Signal</keyword>
<organism evidence="2">
    <name type="scientific">Homalodisca liturata</name>
    <dbReference type="NCBI Taxonomy" id="320908"/>
    <lineage>
        <taxon>Eukaryota</taxon>
        <taxon>Metazoa</taxon>
        <taxon>Ecdysozoa</taxon>
        <taxon>Arthropoda</taxon>
        <taxon>Hexapoda</taxon>
        <taxon>Insecta</taxon>
        <taxon>Pterygota</taxon>
        <taxon>Neoptera</taxon>
        <taxon>Paraneoptera</taxon>
        <taxon>Hemiptera</taxon>
        <taxon>Auchenorrhyncha</taxon>
        <taxon>Membracoidea</taxon>
        <taxon>Cicadellidae</taxon>
        <taxon>Cicadellinae</taxon>
        <taxon>Proconiini</taxon>
        <taxon>Homalodisca</taxon>
    </lineage>
</organism>
<evidence type="ECO:0000256" key="1">
    <source>
        <dbReference type="SAM" id="SignalP"/>
    </source>
</evidence>
<dbReference type="EMBL" id="GECU01034667">
    <property type="protein sequence ID" value="JAS73039.1"/>
    <property type="molecule type" value="Transcribed_RNA"/>
</dbReference>